<evidence type="ECO:0000256" key="1">
    <source>
        <dbReference type="SAM" id="MobiDB-lite"/>
    </source>
</evidence>
<reference evidence="2" key="1">
    <citation type="submission" date="2019-01" db="EMBL/GenBank/DDBJ databases">
        <title>Draft genome sequences of three monokaryotic isolates of the white-rot basidiomycete fungus Dichomitus squalens.</title>
        <authorList>
            <consortium name="DOE Joint Genome Institute"/>
            <person name="Lopez S.C."/>
            <person name="Andreopoulos B."/>
            <person name="Pangilinan J."/>
            <person name="Lipzen A."/>
            <person name="Riley R."/>
            <person name="Ahrendt S."/>
            <person name="Ng V."/>
            <person name="Barry K."/>
            <person name="Daum C."/>
            <person name="Grigoriev I.V."/>
            <person name="Hilden K.S."/>
            <person name="Makela M.R."/>
            <person name="de Vries R.P."/>
        </authorList>
    </citation>
    <scope>NUCLEOTIDE SEQUENCE [LARGE SCALE GENOMIC DNA]</scope>
    <source>
        <strain evidence="2">OM18370.1</strain>
    </source>
</reference>
<protein>
    <submittedName>
        <fullName evidence="2">Uncharacterized protein</fullName>
    </submittedName>
</protein>
<gene>
    <name evidence="2" type="ORF">BD311DRAFT_741345</name>
</gene>
<evidence type="ECO:0000313" key="2">
    <source>
        <dbReference type="EMBL" id="TBU25230.1"/>
    </source>
</evidence>
<dbReference type="EMBL" id="ML143465">
    <property type="protein sequence ID" value="TBU25230.1"/>
    <property type="molecule type" value="Genomic_DNA"/>
</dbReference>
<feature type="region of interest" description="Disordered" evidence="1">
    <location>
        <begin position="159"/>
        <end position="197"/>
    </location>
</feature>
<name>A0A4Q9MD24_9APHY</name>
<organism evidence="2">
    <name type="scientific">Dichomitus squalens</name>
    <dbReference type="NCBI Taxonomy" id="114155"/>
    <lineage>
        <taxon>Eukaryota</taxon>
        <taxon>Fungi</taxon>
        <taxon>Dikarya</taxon>
        <taxon>Basidiomycota</taxon>
        <taxon>Agaricomycotina</taxon>
        <taxon>Agaricomycetes</taxon>
        <taxon>Polyporales</taxon>
        <taxon>Polyporaceae</taxon>
        <taxon>Dichomitus</taxon>
    </lineage>
</organism>
<accession>A0A4Q9MD24</accession>
<dbReference type="Proteomes" id="UP000292957">
    <property type="component" value="Unassembled WGS sequence"/>
</dbReference>
<feature type="region of interest" description="Disordered" evidence="1">
    <location>
        <begin position="39"/>
        <end position="58"/>
    </location>
</feature>
<proteinExistence type="predicted"/>
<dbReference type="AlphaFoldDB" id="A0A4Q9MD24"/>
<sequence>MKRASSVQGDTRVKMSSHVILGLGMLSTSLRHGCRKVGGPHQPGHMNVGMEDSGVSGRPGVWDEEKTGYGGNPVCVRGWSRQYMLSMYSERGPSWREANKGMDVGLAEQTCLASSFSTEAFPDEAGSAKACTMSRTGDNGMHAQHPERGISIQANLMKKKGKAGKREDGCTSGVAFERQGDLRSRNSRLPRTLGRTT</sequence>